<sequence>MAMNCTNTHVQNVTLLPGLIDHCLRFDQMSVVRRCISLIGTDVQFTVAANIHLLISERVAVEEEMSNHRNFEILCILVVDVKIAFNAAEFLLKVQMIKG</sequence>
<evidence type="ECO:0000313" key="2">
    <source>
        <dbReference type="Proteomes" id="UP000054995"/>
    </source>
</evidence>
<evidence type="ECO:0000313" key="1">
    <source>
        <dbReference type="EMBL" id="KRY87151.1"/>
    </source>
</evidence>
<dbReference type="AlphaFoldDB" id="A0A0V1FN09"/>
<protein>
    <submittedName>
        <fullName evidence="1">Uncharacterized protein</fullName>
    </submittedName>
</protein>
<organism evidence="1 2">
    <name type="scientific">Trichinella pseudospiralis</name>
    <name type="common">Parasitic roundworm</name>
    <dbReference type="NCBI Taxonomy" id="6337"/>
    <lineage>
        <taxon>Eukaryota</taxon>
        <taxon>Metazoa</taxon>
        <taxon>Ecdysozoa</taxon>
        <taxon>Nematoda</taxon>
        <taxon>Enoplea</taxon>
        <taxon>Dorylaimia</taxon>
        <taxon>Trichinellida</taxon>
        <taxon>Trichinellidae</taxon>
        <taxon>Trichinella</taxon>
    </lineage>
</organism>
<name>A0A0V1FN09_TRIPS</name>
<accession>A0A0V1FN09</accession>
<dbReference type="Proteomes" id="UP000054995">
    <property type="component" value="Unassembled WGS sequence"/>
</dbReference>
<dbReference type="EMBL" id="JYDT01000060">
    <property type="protein sequence ID" value="KRY87151.1"/>
    <property type="molecule type" value="Genomic_DNA"/>
</dbReference>
<gene>
    <name evidence="1" type="ORF">T4D_12399</name>
</gene>
<proteinExistence type="predicted"/>
<reference evidence="1 2" key="1">
    <citation type="submission" date="2015-01" db="EMBL/GenBank/DDBJ databases">
        <title>Evolution of Trichinella species and genotypes.</title>
        <authorList>
            <person name="Korhonen P.K."/>
            <person name="Edoardo P."/>
            <person name="Giuseppe L.R."/>
            <person name="Gasser R.B."/>
        </authorList>
    </citation>
    <scope>NUCLEOTIDE SEQUENCE [LARGE SCALE GENOMIC DNA]</scope>
    <source>
        <strain evidence="1">ISS470</strain>
    </source>
</reference>
<comment type="caution">
    <text evidence="1">The sequence shown here is derived from an EMBL/GenBank/DDBJ whole genome shotgun (WGS) entry which is preliminary data.</text>
</comment>
<keyword evidence="2" id="KW-1185">Reference proteome</keyword>